<organism evidence="1">
    <name type="scientific">Salmonella enterica</name>
    <name type="common">Salmonella choleraesuis</name>
    <dbReference type="NCBI Taxonomy" id="28901"/>
    <lineage>
        <taxon>Bacteria</taxon>
        <taxon>Pseudomonadati</taxon>
        <taxon>Pseudomonadota</taxon>
        <taxon>Gammaproteobacteria</taxon>
        <taxon>Enterobacterales</taxon>
        <taxon>Enterobacteriaceae</taxon>
        <taxon>Salmonella</taxon>
    </lineage>
</organism>
<reference evidence="1" key="1">
    <citation type="journal article" date="2018" name="Genome Biol.">
        <title>SKESA: strategic k-mer extension for scrupulous assemblies.</title>
        <authorList>
            <person name="Souvorov A."/>
            <person name="Agarwala R."/>
            <person name="Lipman D.J."/>
        </authorList>
    </citation>
    <scope>NUCLEOTIDE SEQUENCE</scope>
    <source>
        <strain evidence="1">MA.CK_07/00001204</strain>
    </source>
</reference>
<sequence>MSARSAWTPSAPGCLTASGRQARLRRAAAGAPARLRRTRWRGFGLRYGLMREHPACSDRSGR</sequence>
<evidence type="ECO:0000313" key="1">
    <source>
        <dbReference type="EMBL" id="HAF2614445.1"/>
    </source>
</evidence>
<accession>A0A744KQZ8</accession>
<gene>
    <name evidence="1" type="ORF">G8M95_004861</name>
</gene>
<feature type="non-terminal residue" evidence="1">
    <location>
        <position position="62"/>
    </location>
</feature>
<proteinExistence type="predicted"/>
<dbReference type="EMBL" id="DAAURN010000026">
    <property type="protein sequence ID" value="HAF2614445.1"/>
    <property type="molecule type" value="Genomic_DNA"/>
</dbReference>
<name>A0A744KQZ8_SALER</name>
<dbReference type="AlphaFoldDB" id="A0A744KQZ8"/>
<reference evidence="1" key="2">
    <citation type="submission" date="2020-02" db="EMBL/GenBank/DDBJ databases">
        <authorList>
            <consortium name="NCBI Pathogen Detection Project"/>
        </authorList>
    </citation>
    <scope>NUCLEOTIDE SEQUENCE</scope>
    <source>
        <strain evidence="1">MA.CK_07/00001204</strain>
    </source>
</reference>
<comment type="caution">
    <text evidence="1">The sequence shown here is derived from an EMBL/GenBank/DDBJ whole genome shotgun (WGS) entry which is preliminary data.</text>
</comment>
<protein>
    <submittedName>
        <fullName evidence="1">Uncharacterized protein</fullName>
    </submittedName>
</protein>